<evidence type="ECO:0000259" key="2">
    <source>
        <dbReference type="Pfam" id="PF09922"/>
    </source>
</evidence>
<name>A0A2V4A2I7_9BACT</name>
<feature type="domain" description="Cell wall-active antibiotics response LiaF-like C-terminal" evidence="2">
    <location>
        <begin position="149"/>
        <end position="208"/>
    </location>
</feature>
<dbReference type="EMBL" id="QFLI01000001">
    <property type="protein sequence ID" value="PXY02748.1"/>
    <property type="molecule type" value="Genomic_DNA"/>
</dbReference>
<dbReference type="RefSeq" id="WP_110358907.1">
    <property type="nucleotide sequence ID" value="NZ_QFLI01000001.1"/>
</dbReference>
<dbReference type="InterPro" id="IPR054331">
    <property type="entry name" value="LiaF_TM"/>
</dbReference>
<evidence type="ECO:0000259" key="3">
    <source>
        <dbReference type="Pfam" id="PF22570"/>
    </source>
</evidence>
<proteinExistence type="predicted"/>
<feature type="transmembrane region" description="Helical" evidence="1">
    <location>
        <begin position="20"/>
        <end position="41"/>
    </location>
</feature>
<feature type="transmembrane region" description="Helical" evidence="1">
    <location>
        <begin position="93"/>
        <end position="111"/>
    </location>
</feature>
<protein>
    <recommendedName>
        <fullName evidence="6">Cell wall-active antibiotics response LiaF-like C-terminal domain-containing protein</fullName>
    </recommendedName>
</protein>
<dbReference type="InterPro" id="IPR024425">
    <property type="entry name" value="LiaF-like_C"/>
</dbReference>
<evidence type="ECO:0000313" key="4">
    <source>
        <dbReference type="EMBL" id="PXY02748.1"/>
    </source>
</evidence>
<reference evidence="4 5" key="1">
    <citation type="submission" date="2018-05" db="EMBL/GenBank/DDBJ databases">
        <title>Marinifilum breve JC075T sp. nov., a marine bacterium isolated from Yongle Blue Hole in the South China Sea.</title>
        <authorList>
            <person name="Fu T."/>
        </authorList>
    </citation>
    <scope>NUCLEOTIDE SEQUENCE [LARGE SCALE GENOMIC DNA]</scope>
    <source>
        <strain evidence="4 5">JC075</strain>
    </source>
</reference>
<keyword evidence="1" id="KW-1133">Transmembrane helix</keyword>
<feature type="domain" description="LiaF transmembrane" evidence="3">
    <location>
        <begin position="19"/>
        <end position="114"/>
    </location>
</feature>
<dbReference type="AlphaFoldDB" id="A0A2V4A2I7"/>
<evidence type="ECO:0008006" key="6">
    <source>
        <dbReference type="Google" id="ProtNLM"/>
    </source>
</evidence>
<dbReference type="Proteomes" id="UP000248079">
    <property type="component" value="Unassembled WGS sequence"/>
</dbReference>
<evidence type="ECO:0000256" key="1">
    <source>
        <dbReference type="SAM" id="Phobius"/>
    </source>
</evidence>
<keyword evidence="1" id="KW-0812">Transmembrane</keyword>
<dbReference type="Pfam" id="PF22570">
    <property type="entry name" value="LiaF-TM"/>
    <property type="match status" value="1"/>
</dbReference>
<keyword evidence="1" id="KW-0472">Membrane</keyword>
<comment type="caution">
    <text evidence="4">The sequence shown here is derived from an EMBL/GenBank/DDBJ whole genome shotgun (WGS) entry which is preliminary data.</text>
</comment>
<dbReference type="PANTHER" id="PTHR40763:SF5">
    <property type="entry name" value="MEMBRANE PROTEIN"/>
    <property type="match status" value="1"/>
</dbReference>
<gene>
    <name evidence="4" type="ORF">DF185_01240</name>
</gene>
<feature type="transmembrane region" description="Helical" evidence="1">
    <location>
        <begin position="47"/>
        <end position="64"/>
    </location>
</feature>
<keyword evidence="5" id="KW-1185">Reference proteome</keyword>
<dbReference type="PANTHER" id="PTHR40763">
    <property type="entry name" value="MEMBRANE PROTEIN-RELATED"/>
    <property type="match status" value="1"/>
</dbReference>
<organism evidence="4 5">
    <name type="scientific">Marinifilum breve</name>
    <dbReference type="NCBI Taxonomy" id="2184082"/>
    <lineage>
        <taxon>Bacteria</taxon>
        <taxon>Pseudomonadati</taxon>
        <taxon>Bacteroidota</taxon>
        <taxon>Bacteroidia</taxon>
        <taxon>Marinilabiliales</taxon>
        <taxon>Marinifilaceae</taxon>
    </lineage>
</organism>
<evidence type="ECO:0000313" key="5">
    <source>
        <dbReference type="Proteomes" id="UP000248079"/>
    </source>
</evidence>
<dbReference type="Pfam" id="PF09922">
    <property type="entry name" value="LiaF-like_C"/>
    <property type="match status" value="1"/>
</dbReference>
<dbReference type="PROSITE" id="PS51257">
    <property type="entry name" value="PROKAR_LIPOPROTEIN"/>
    <property type="match status" value="1"/>
</dbReference>
<feature type="transmembrane region" description="Helical" evidence="1">
    <location>
        <begin position="71"/>
        <end position="87"/>
    </location>
</feature>
<dbReference type="OrthoDB" id="129627at2"/>
<accession>A0A2V4A2I7</accession>
<sequence>MKHHYHHKDQESRQNNRIIFGVFLILFGCLLVLKNMGVFSYYMKDIIFSWPALLVGLGALFFAGKKDKTTGLILMGVGGVFLLPIIFDWGFDWRGVFWPVILIVVGIFIIRKRNECMPEGRKIDSNDTGYIDELNVFGGGEKMINTKNFKGGKITCLFGGSEINLTNADLAEGINVIDVFAMFGGCVLIVPSDWDVKVEVSAVLGGVADKRMPTANYVVEPKKELVIKGLVALGGCEIKSYK</sequence>